<sequence length="651" mass="72730">MASISQDESRCSSDFIPIYIEGSYDSQSFSSADTEEDQLSGSSDEEQVGIATAPKHPIPELQGPFEESITESLPGANKGWVVDLDAQSRRRDLLEGSQYERLCGRKWRQRAGERYHPFWKLSAQMSFGIHLLVKGTAKSNAAVLNILQAHVDEMDGFVSRTSEDFLIIQVDLRTRIQYLSLPLDNLDLFDEMLVDRNFRMAMIDYNDKIDLAIQRFTLAINDALKDIQKGKEAISGLWQYLGRPMKDSIPLSGNLAAIYDSMLANTEGWNLAFSKLRKKGTALLYAMTQLGRAIAEMQRRVGVASRREVISFVPPLPAPRTKSIRGFLDRSVSVYISDSLPAEKPLPQDPVLARNLVSHHRSTFSSSGRLAHQKSVPNLRGSRDTSGLNDAFEQAKSVNGARVPSRGSDSGSIFPRLQKTISKRLSRAKLTKVTVEEVPEEMITRPSTSASQTLKSFRRSRYVEQQPPPPHQTQEKPVLAPRPSTRSRGPGTSHTSVRGETMKNQLRQYFMSDRVLDAWESVRERERKNGQPEPKKDGLWSIFQAKSGTRSGELPGDPYQNDVQTQMAWLEEETKNLNTYSLKPKQEGTGPRVHTISDNMSTWQGLDGQESHYEGISYLKALEADDSIITALPAFPLPPIGHIPATTKGPS</sequence>
<evidence type="ECO:0000313" key="2">
    <source>
        <dbReference type="EMBL" id="KAL2787266.1"/>
    </source>
</evidence>
<reference evidence="2 3" key="1">
    <citation type="submission" date="2024-07" db="EMBL/GenBank/DDBJ databases">
        <title>Section-level genome sequencing and comparative genomics of Aspergillus sections Usti and Cavernicolus.</title>
        <authorList>
            <consortium name="Lawrence Berkeley National Laboratory"/>
            <person name="Nybo J.L."/>
            <person name="Vesth T.C."/>
            <person name="Theobald S."/>
            <person name="Frisvad J.C."/>
            <person name="Larsen T.O."/>
            <person name="Kjaerboelling I."/>
            <person name="Rothschild-Mancinelli K."/>
            <person name="Lyhne E.K."/>
            <person name="Kogle M.E."/>
            <person name="Barry K."/>
            <person name="Clum A."/>
            <person name="Na H."/>
            <person name="Ledsgaard L."/>
            <person name="Lin J."/>
            <person name="Lipzen A."/>
            <person name="Kuo A."/>
            <person name="Riley R."/>
            <person name="Mondo S."/>
            <person name="Labutti K."/>
            <person name="Haridas S."/>
            <person name="Pangalinan J."/>
            <person name="Salamov A.A."/>
            <person name="Simmons B.A."/>
            <person name="Magnuson J.K."/>
            <person name="Chen J."/>
            <person name="Drula E."/>
            <person name="Henrissat B."/>
            <person name="Wiebenga A."/>
            <person name="Lubbers R.J."/>
            <person name="Gomes A.C."/>
            <person name="Makela M.R."/>
            <person name="Stajich J."/>
            <person name="Grigoriev I.V."/>
            <person name="Mortensen U.H."/>
            <person name="De Vries R.P."/>
            <person name="Baker S.E."/>
            <person name="Andersen M.R."/>
        </authorList>
    </citation>
    <scope>NUCLEOTIDE SEQUENCE [LARGE SCALE GENOMIC DNA]</scope>
    <source>
        <strain evidence="2 3">CBS 209.92</strain>
    </source>
</reference>
<feature type="compositionally biased region" description="Acidic residues" evidence="1">
    <location>
        <begin position="33"/>
        <end position="47"/>
    </location>
</feature>
<evidence type="ECO:0000313" key="3">
    <source>
        <dbReference type="Proteomes" id="UP001610563"/>
    </source>
</evidence>
<protein>
    <submittedName>
        <fullName evidence="2">Uncharacterized protein</fullName>
    </submittedName>
</protein>
<comment type="caution">
    <text evidence="2">The sequence shown here is derived from an EMBL/GenBank/DDBJ whole genome shotgun (WGS) entry which is preliminary data.</text>
</comment>
<evidence type="ECO:0000256" key="1">
    <source>
        <dbReference type="SAM" id="MobiDB-lite"/>
    </source>
</evidence>
<proteinExistence type="predicted"/>
<dbReference type="EMBL" id="JBFTWV010000100">
    <property type="protein sequence ID" value="KAL2787266.1"/>
    <property type="molecule type" value="Genomic_DNA"/>
</dbReference>
<keyword evidence="3" id="KW-1185">Reference proteome</keyword>
<accession>A0ABR4FVF9</accession>
<feature type="region of interest" description="Disordered" evidence="1">
    <location>
        <begin position="363"/>
        <end position="385"/>
    </location>
</feature>
<dbReference type="Proteomes" id="UP001610563">
    <property type="component" value="Unassembled WGS sequence"/>
</dbReference>
<feature type="region of interest" description="Disordered" evidence="1">
    <location>
        <begin position="26"/>
        <end position="47"/>
    </location>
</feature>
<feature type="region of interest" description="Disordered" evidence="1">
    <location>
        <begin position="439"/>
        <end position="504"/>
    </location>
</feature>
<feature type="compositionally biased region" description="Polar residues" evidence="1">
    <location>
        <begin position="484"/>
        <end position="504"/>
    </location>
</feature>
<gene>
    <name evidence="2" type="ORF">BJX66DRAFT_311387</name>
</gene>
<organism evidence="2 3">
    <name type="scientific">Aspergillus keveii</name>
    <dbReference type="NCBI Taxonomy" id="714993"/>
    <lineage>
        <taxon>Eukaryota</taxon>
        <taxon>Fungi</taxon>
        <taxon>Dikarya</taxon>
        <taxon>Ascomycota</taxon>
        <taxon>Pezizomycotina</taxon>
        <taxon>Eurotiomycetes</taxon>
        <taxon>Eurotiomycetidae</taxon>
        <taxon>Eurotiales</taxon>
        <taxon>Aspergillaceae</taxon>
        <taxon>Aspergillus</taxon>
        <taxon>Aspergillus subgen. Nidulantes</taxon>
    </lineage>
</organism>
<feature type="compositionally biased region" description="Polar residues" evidence="1">
    <location>
        <begin position="445"/>
        <end position="455"/>
    </location>
</feature>
<name>A0ABR4FVF9_9EURO</name>